<feature type="non-terminal residue" evidence="1">
    <location>
        <position position="28"/>
    </location>
</feature>
<protein>
    <submittedName>
        <fullName evidence="1">Uncharacterized protein</fullName>
    </submittedName>
</protein>
<proteinExistence type="predicted"/>
<accession>A0A381W496</accession>
<dbReference type="EMBL" id="UINC01010515">
    <property type="protein sequence ID" value="SVA46737.1"/>
    <property type="molecule type" value="Genomic_DNA"/>
</dbReference>
<gene>
    <name evidence="1" type="ORF">METZ01_LOCUS99591</name>
</gene>
<evidence type="ECO:0000313" key="1">
    <source>
        <dbReference type="EMBL" id="SVA46737.1"/>
    </source>
</evidence>
<dbReference type="AlphaFoldDB" id="A0A381W496"/>
<organism evidence="1">
    <name type="scientific">marine metagenome</name>
    <dbReference type="NCBI Taxonomy" id="408172"/>
    <lineage>
        <taxon>unclassified sequences</taxon>
        <taxon>metagenomes</taxon>
        <taxon>ecological metagenomes</taxon>
    </lineage>
</organism>
<name>A0A381W496_9ZZZZ</name>
<reference evidence="1" key="1">
    <citation type="submission" date="2018-05" db="EMBL/GenBank/DDBJ databases">
        <authorList>
            <person name="Lanie J.A."/>
            <person name="Ng W.-L."/>
            <person name="Kazmierczak K.M."/>
            <person name="Andrzejewski T.M."/>
            <person name="Davidsen T.M."/>
            <person name="Wayne K.J."/>
            <person name="Tettelin H."/>
            <person name="Glass J.I."/>
            <person name="Rusch D."/>
            <person name="Podicherti R."/>
            <person name="Tsui H.-C.T."/>
            <person name="Winkler M.E."/>
        </authorList>
    </citation>
    <scope>NUCLEOTIDE SEQUENCE</scope>
</reference>
<sequence>MMRLKIGLSTEDAKDQDLIRELMSIMNE</sequence>